<gene>
    <name evidence="1" type="ORF">S01H1_15864</name>
</gene>
<reference evidence="1" key="1">
    <citation type="journal article" date="2014" name="Front. Microbiol.">
        <title>High frequency of phylogenetically diverse reductive dehalogenase-homologous genes in deep subseafloor sedimentary metagenomes.</title>
        <authorList>
            <person name="Kawai M."/>
            <person name="Futagami T."/>
            <person name="Toyoda A."/>
            <person name="Takaki Y."/>
            <person name="Nishi S."/>
            <person name="Hori S."/>
            <person name="Arai W."/>
            <person name="Tsubouchi T."/>
            <person name="Morono Y."/>
            <person name="Uchiyama I."/>
            <person name="Ito T."/>
            <person name="Fujiyama A."/>
            <person name="Inagaki F."/>
            <person name="Takami H."/>
        </authorList>
    </citation>
    <scope>NUCLEOTIDE SEQUENCE</scope>
    <source>
        <strain evidence="1">Expedition CK06-06</strain>
    </source>
</reference>
<name>X0SNZ6_9ZZZZ</name>
<evidence type="ECO:0000313" key="1">
    <source>
        <dbReference type="EMBL" id="GAF76861.1"/>
    </source>
</evidence>
<accession>X0SNZ6</accession>
<organism evidence="1">
    <name type="scientific">marine sediment metagenome</name>
    <dbReference type="NCBI Taxonomy" id="412755"/>
    <lineage>
        <taxon>unclassified sequences</taxon>
        <taxon>metagenomes</taxon>
        <taxon>ecological metagenomes</taxon>
    </lineage>
</organism>
<comment type="caution">
    <text evidence="1">The sequence shown here is derived from an EMBL/GenBank/DDBJ whole genome shotgun (WGS) entry which is preliminary data.</text>
</comment>
<dbReference type="AlphaFoldDB" id="X0SNZ6"/>
<protein>
    <submittedName>
        <fullName evidence="1">Uncharacterized protein</fullName>
    </submittedName>
</protein>
<proteinExistence type="predicted"/>
<dbReference type="EMBL" id="BARS01008306">
    <property type="protein sequence ID" value="GAF76861.1"/>
    <property type="molecule type" value="Genomic_DNA"/>
</dbReference>
<sequence>MKLFRVTCRGMVNVAGNVAYGVAYVVAKDAGAAYRKLRSYLDEKDLGFDGDRELSMIELLAEDVEYPDCGTCLYL</sequence>